<dbReference type="OrthoDB" id="6121078at2"/>
<dbReference type="EMBL" id="CP000155">
    <property type="protein sequence ID" value="ABC28897.1"/>
    <property type="molecule type" value="Genomic_DNA"/>
</dbReference>
<dbReference type="KEGG" id="hch:HCH_02066"/>
<dbReference type="HOGENOM" id="CLU_1719783_0_0_6"/>
<dbReference type="InterPro" id="IPR046493">
    <property type="entry name" value="DUF6586"/>
</dbReference>
<accession>Q2SKC7</accession>
<evidence type="ECO:0000313" key="1">
    <source>
        <dbReference type="EMBL" id="ABC28897.1"/>
    </source>
</evidence>
<keyword evidence="2" id="KW-1185">Reference proteome</keyword>
<name>Q2SKC7_HAHCH</name>
<proteinExistence type="predicted"/>
<dbReference type="STRING" id="349521.HCH_02066"/>
<evidence type="ECO:0000313" key="2">
    <source>
        <dbReference type="Proteomes" id="UP000000238"/>
    </source>
</evidence>
<dbReference type="Proteomes" id="UP000000238">
    <property type="component" value="Chromosome"/>
</dbReference>
<organism evidence="1 2">
    <name type="scientific">Hahella chejuensis (strain KCTC 2396)</name>
    <dbReference type="NCBI Taxonomy" id="349521"/>
    <lineage>
        <taxon>Bacteria</taxon>
        <taxon>Pseudomonadati</taxon>
        <taxon>Pseudomonadota</taxon>
        <taxon>Gammaproteobacteria</taxon>
        <taxon>Oceanospirillales</taxon>
        <taxon>Hahellaceae</taxon>
        <taxon>Hahella</taxon>
    </lineage>
</organism>
<dbReference type="RefSeq" id="WP_011395968.1">
    <property type="nucleotide sequence ID" value="NC_007645.1"/>
</dbReference>
<gene>
    <name evidence="1" type="ordered locus">HCH_02066</name>
</gene>
<dbReference type="AlphaFoldDB" id="Q2SKC7"/>
<protein>
    <submittedName>
        <fullName evidence="1">Uncharacterized protein</fullName>
    </submittedName>
</protein>
<dbReference type="Pfam" id="PF20227">
    <property type="entry name" value="DUF6586"/>
    <property type="match status" value="1"/>
</dbReference>
<sequence>MSGKWLTYVNENLFFAKLQLQWKDTSSTVAERECAGRAALRFLQQAYVGFLNELAEQRRIKVKIESLADLEGQLEVESPEVISMKLAAAQPDSWLAQLLKQYGEISRPRKNETPQDENIIAATSTVSAMEAAAILEFMQAFINEVREHSFEW</sequence>
<reference evidence="1 2" key="1">
    <citation type="journal article" date="2005" name="Nucleic Acids Res.">
        <title>Genomic blueprint of Hahella chejuensis, a marine microbe producing an algicidal agent.</title>
        <authorList>
            <person name="Jeong H."/>
            <person name="Yim J.H."/>
            <person name="Lee C."/>
            <person name="Choi S.-H."/>
            <person name="Park Y.K."/>
            <person name="Yoon S.H."/>
            <person name="Hur C.-G."/>
            <person name="Kang H.-Y."/>
            <person name="Kim D."/>
            <person name="Lee H.H."/>
            <person name="Park K.H."/>
            <person name="Park S.-H."/>
            <person name="Park H.-S."/>
            <person name="Lee H.K."/>
            <person name="Oh T.K."/>
            <person name="Kim J.F."/>
        </authorList>
    </citation>
    <scope>NUCLEOTIDE SEQUENCE [LARGE SCALE GENOMIC DNA]</scope>
    <source>
        <strain evidence="1 2">KCTC 2396</strain>
    </source>
</reference>